<feature type="transmembrane region" description="Helical" evidence="1">
    <location>
        <begin position="55"/>
        <end position="82"/>
    </location>
</feature>
<dbReference type="OrthoDB" id="5654176at2"/>
<keyword evidence="1" id="KW-1133">Transmembrane helix</keyword>
<dbReference type="RefSeq" id="WP_043874464.1">
    <property type="nucleotide sequence ID" value="NZ_CCVW01000002.1"/>
</dbReference>
<protein>
    <submittedName>
        <fullName evidence="2">Uncharacterized protein</fullName>
    </submittedName>
</protein>
<dbReference type="STRING" id="1034943.BN59_02326"/>
<accession>A0A078L1X1</accession>
<reference evidence="2 3" key="1">
    <citation type="submission" date="2014-06" db="EMBL/GenBank/DDBJ databases">
        <authorList>
            <person name="Urmite Genomes Urmite Genomes"/>
        </authorList>
    </citation>
    <scope>NUCLEOTIDE SEQUENCE [LARGE SCALE GENOMIC DNA]</scope>
</reference>
<keyword evidence="1" id="KW-0472">Membrane</keyword>
<feature type="transmembrane region" description="Helical" evidence="1">
    <location>
        <begin position="21"/>
        <end position="43"/>
    </location>
</feature>
<name>A0A078L1X1_9GAMM</name>
<keyword evidence="1" id="KW-0812">Transmembrane</keyword>
<dbReference type="eggNOG" id="ENOG502ZBIP">
    <property type="taxonomic scope" value="Bacteria"/>
</dbReference>
<evidence type="ECO:0000313" key="2">
    <source>
        <dbReference type="EMBL" id="CDZ78029.1"/>
    </source>
</evidence>
<evidence type="ECO:0000256" key="1">
    <source>
        <dbReference type="SAM" id="Phobius"/>
    </source>
</evidence>
<feature type="transmembrane region" description="Helical" evidence="1">
    <location>
        <begin position="94"/>
        <end position="115"/>
    </location>
</feature>
<dbReference type="EMBL" id="CCSB01000002">
    <property type="protein sequence ID" value="CDZ78029.1"/>
    <property type="molecule type" value="Genomic_DNA"/>
</dbReference>
<evidence type="ECO:0000313" key="3">
    <source>
        <dbReference type="Proteomes" id="UP000044071"/>
    </source>
</evidence>
<sequence length="207" mass="22026">MTSDQKSTFTPQLFNQISWTAIFVGTLIGFGLGVLLDLFGLALSLSLFSTANTGAMLIAIGGMVSLLIGLAISMLIAGYATGYLGRPEKPQRHLAIFYGLTTWSLVLLLNALIALPLNQYIASFNATLYPSDTTASNSPGLTIEALPTNIKNNEGITNDAPSPTASPKMLAESTFIIFGLFFIGACFSCFGASKGMRKNHICSIEQK</sequence>
<dbReference type="Proteomes" id="UP000044071">
    <property type="component" value="Unassembled WGS sequence"/>
</dbReference>
<feature type="transmembrane region" description="Helical" evidence="1">
    <location>
        <begin position="175"/>
        <end position="193"/>
    </location>
</feature>
<gene>
    <name evidence="2" type="ORF">BN59_02326</name>
</gene>
<proteinExistence type="predicted"/>
<dbReference type="AlphaFoldDB" id="A0A078L1X1"/>
<organism evidence="2 3">
    <name type="scientific">Legionella massiliensis</name>
    <dbReference type="NCBI Taxonomy" id="1034943"/>
    <lineage>
        <taxon>Bacteria</taxon>
        <taxon>Pseudomonadati</taxon>
        <taxon>Pseudomonadota</taxon>
        <taxon>Gammaproteobacteria</taxon>
        <taxon>Legionellales</taxon>
        <taxon>Legionellaceae</taxon>
        <taxon>Legionella</taxon>
    </lineage>
</organism>
<keyword evidence="3" id="KW-1185">Reference proteome</keyword>